<proteinExistence type="predicted"/>
<protein>
    <submittedName>
        <fullName evidence="2">Uncharacterized protein</fullName>
    </submittedName>
</protein>
<feature type="compositionally biased region" description="Polar residues" evidence="1">
    <location>
        <begin position="48"/>
        <end position="59"/>
    </location>
</feature>
<keyword evidence="3" id="KW-1185">Reference proteome</keyword>
<sequence>MDGRHGDRRVGAHAGDVVVAYLPYNGGGAHGDLRVRPPGLVGPRMTTTVTGATAESGNPSAWPATPQPPTRRDPVRRGREPTPRP</sequence>
<evidence type="ECO:0000313" key="3">
    <source>
        <dbReference type="Proteomes" id="UP000631312"/>
    </source>
</evidence>
<dbReference type="Proteomes" id="UP000631312">
    <property type="component" value="Unassembled WGS sequence"/>
</dbReference>
<comment type="caution">
    <text evidence="2">The sequence shown here is derived from an EMBL/GenBank/DDBJ whole genome shotgun (WGS) entry which is preliminary data.</text>
</comment>
<dbReference type="EMBL" id="BOMP01000130">
    <property type="protein sequence ID" value="GIE44492.1"/>
    <property type="molecule type" value="Genomic_DNA"/>
</dbReference>
<gene>
    <name evidence="2" type="ORF">Alo02nite_73900</name>
</gene>
<evidence type="ECO:0000313" key="2">
    <source>
        <dbReference type="EMBL" id="GIE44492.1"/>
    </source>
</evidence>
<feature type="region of interest" description="Disordered" evidence="1">
    <location>
        <begin position="48"/>
        <end position="85"/>
    </location>
</feature>
<feature type="compositionally biased region" description="Basic and acidic residues" evidence="1">
    <location>
        <begin position="70"/>
        <end position="85"/>
    </location>
</feature>
<organism evidence="2 3">
    <name type="scientific">Actinoplanes lobatus</name>
    <dbReference type="NCBI Taxonomy" id="113568"/>
    <lineage>
        <taxon>Bacteria</taxon>
        <taxon>Bacillati</taxon>
        <taxon>Actinomycetota</taxon>
        <taxon>Actinomycetes</taxon>
        <taxon>Micromonosporales</taxon>
        <taxon>Micromonosporaceae</taxon>
        <taxon>Actinoplanes</taxon>
    </lineage>
</organism>
<accession>A0ABQ4ATW9</accession>
<name>A0ABQ4ATW9_9ACTN</name>
<evidence type="ECO:0000256" key="1">
    <source>
        <dbReference type="SAM" id="MobiDB-lite"/>
    </source>
</evidence>
<reference evidence="2 3" key="1">
    <citation type="submission" date="2021-01" db="EMBL/GenBank/DDBJ databases">
        <title>Whole genome shotgun sequence of Actinoplanes lobatus NBRC 12513.</title>
        <authorList>
            <person name="Komaki H."/>
            <person name="Tamura T."/>
        </authorList>
    </citation>
    <scope>NUCLEOTIDE SEQUENCE [LARGE SCALE GENOMIC DNA]</scope>
    <source>
        <strain evidence="2 3">NBRC 12513</strain>
    </source>
</reference>